<reference evidence="13 14" key="1">
    <citation type="submission" date="2023-11" db="EMBL/GenBank/DDBJ databases">
        <title>Dfirmibasis_genome.</title>
        <authorList>
            <person name="Edelbroek B."/>
            <person name="Kjellin J."/>
            <person name="Jerlstrom-Hultqvist J."/>
            <person name="Soderbom F."/>
        </authorList>
    </citation>
    <scope>NUCLEOTIDE SEQUENCE [LARGE SCALE GENOMIC DNA]</scope>
    <source>
        <strain evidence="13 14">TNS-C-14</strain>
    </source>
</reference>
<evidence type="ECO:0000256" key="9">
    <source>
        <dbReference type="ARBA" id="ARBA00023098"/>
    </source>
</evidence>
<dbReference type="SUPFAM" id="SSF53383">
    <property type="entry name" value="PLP-dependent transferases"/>
    <property type="match status" value="1"/>
</dbReference>
<comment type="caution">
    <text evidence="13">The sequence shown here is derived from an EMBL/GenBank/DDBJ whole genome shotgun (WGS) entry which is preliminary data.</text>
</comment>
<dbReference type="InterPro" id="IPR015421">
    <property type="entry name" value="PyrdxlP-dep_Trfase_major"/>
</dbReference>
<dbReference type="InterPro" id="IPR015422">
    <property type="entry name" value="PyrdxlP-dep_Trfase_small"/>
</dbReference>
<keyword evidence="7" id="KW-0663">Pyridoxal phosphate</keyword>
<dbReference type="InterPro" id="IPR004839">
    <property type="entry name" value="Aminotransferase_I/II_large"/>
</dbReference>
<keyword evidence="8" id="KW-0746">Sphingolipid metabolism</keyword>
<evidence type="ECO:0000256" key="7">
    <source>
        <dbReference type="ARBA" id="ARBA00022898"/>
    </source>
</evidence>
<dbReference type="GO" id="GO:0005783">
    <property type="term" value="C:endoplasmic reticulum"/>
    <property type="evidence" value="ECO:0007669"/>
    <property type="project" value="TreeGrafter"/>
</dbReference>
<dbReference type="Proteomes" id="UP001344447">
    <property type="component" value="Unassembled WGS sequence"/>
</dbReference>
<dbReference type="InterPro" id="IPR015424">
    <property type="entry name" value="PyrdxlP-dep_Trfase"/>
</dbReference>
<evidence type="ECO:0000259" key="12">
    <source>
        <dbReference type="Pfam" id="PF00155"/>
    </source>
</evidence>
<keyword evidence="9" id="KW-0443">Lipid metabolism</keyword>
<feature type="domain" description="Aminotransferase class I/classII large" evidence="12">
    <location>
        <begin position="101"/>
        <end position="465"/>
    </location>
</feature>
<dbReference type="GO" id="GO:0046513">
    <property type="term" value="P:ceramide biosynthetic process"/>
    <property type="evidence" value="ECO:0007669"/>
    <property type="project" value="TreeGrafter"/>
</dbReference>
<dbReference type="GO" id="GO:0046512">
    <property type="term" value="P:sphingosine biosynthetic process"/>
    <property type="evidence" value="ECO:0007669"/>
    <property type="project" value="TreeGrafter"/>
</dbReference>
<comment type="cofactor">
    <cofactor evidence="1">
        <name>pyridoxal 5'-phosphate</name>
        <dbReference type="ChEBI" id="CHEBI:597326"/>
    </cofactor>
</comment>
<comment type="pathway">
    <text evidence="2">Lipid metabolism; sphingolipid metabolism.</text>
</comment>
<gene>
    <name evidence="13" type="ORF">RB653_007574</name>
</gene>
<proteinExistence type="inferred from homology"/>
<organism evidence="13 14">
    <name type="scientific">Dictyostelium firmibasis</name>
    <dbReference type="NCBI Taxonomy" id="79012"/>
    <lineage>
        <taxon>Eukaryota</taxon>
        <taxon>Amoebozoa</taxon>
        <taxon>Evosea</taxon>
        <taxon>Eumycetozoa</taxon>
        <taxon>Dictyostelia</taxon>
        <taxon>Dictyosteliales</taxon>
        <taxon>Dictyosteliaceae</taxon>
        <taxon>Dictyostelium</taxon>
    </lineage>
</organism>
<dbReference type="GO" id="GO:0016020">
    <property type="term" value="C:membrane"/>
    <property type="evidence" value="ECO:0007669"/>
    <property type="project" value="GOC"/>
</dbReference>
<name>A0AAN7TWP5_9MYCE</name>
<dbReference type="AlphaFoldDB" id="A0AAN7TWP5"/>
<evidence type="ECO:0000256" key="8">
    <source>
        <dbReference type="ARBA" id="ARBA00022919"/>
    </source>
</evidence>
<evidence type="ECO:0000256" key="6">
    <source>
        <dbReference type="ARBA" id="ARBA00022679"/>
    </source>
</evidence>
<dbReference type="EC" id="2.3.1.50" evidence="5"/>
<keyword evidence="11" id="KW-1133">Transmembrane helix</keyword>
<comment type="pathway">
    <text evidence="3">Sphingolipid metabolism.</text>
</comment>
<dbReference type="Pfam" id="PF00155">
    <property type="entry name" value="Aminotran_1_2"/>
    <property type="match status" value="1"/>
</dbReference>
<evidence type="ECO:0000313" key="14">
    <source>
        <dbReference type="Proteomes" id="UP001344447"/>
    </source>
</evidence>
<protein>
    <recommendedName>
        <fullName evidence="5">serine C-palmitoyltransferase</fullName>
        <ecNumber evidence="5">2.3.1.50</ecNumber>
    </recommendedName>
</protein>
<dbReference type="FunFam" id="3.40.640.10:FF:000049">
    <property type="entry name" value="serine palmitoyltransferase 1 isoform X1"/>
    <property type="match status" value="1"/>
</dbReference>
<evidence type="ECO:0000256" key="1">
    <source>
        <dbReference type="ARBA" id="ARBA00001933"/>
    </source>
</evidence>
<keyword evidence="11" id="KW-0472">Membrane</keyword>
<dbReference type="InterPro" id="IPR050087">
    <property type="entry name" value="AON_synthase_class-II"/>
</dbReference>
<dbReference type="Gene3D" id="3.90.1150.10">
    <property type="entry name" value="Aspartate Aminotransferase, domain 1"/>
    <property type="match status" value="1"/>
</dbReference>
<dbReference type="PANTHER" id="PTHR13693">
    <property type="entry name" value="CLASS II AMINOTRANSFERASE/8-AMINO-7-OXONONANOATE SYNTHASE"/>
    <property type="match status" value="1"/>
</dbReference>
<dbReference type="GO" id="GO:0004758">
    <property type="term" value="F:serine C-palmitoyltransferase activity"/>
    <property type="evidence" value="ECO:0007669"/>
    <property type="project" value="UniProtKB-EC"/>
</dbReference>
<accession>A0AAN7TWP5</accession>
<comment type="similarity">
    <text evidence="4">Belongs to the class-II pyridoxal-phosphate-dependent aminotransferase family.</text>
</comment>
<sequence length="479" mass="53319">MFLFDIYNNILYYTKEFIVTSTSPNLFIHGLMAVFIIYLLTKRPFKPRQNDTLTKAEEDELIREWTPIPLTPKTNPLEVLNQKELIIQESHGTHVTINNKKLLNLARANYLGLIDNQEINRISENAIRKYGVGSCGPRGFYGTIDVHLDLEKKTASFMKTPEAVLYSSAYATISSAIPSFSKIGDIIIVDRGVSQPVQVGVSLSRSRIYYFNHNDMDDLQRVLEQTQFKGSKAKIVRKFVVIEGLYYNSGTIAPLPQILKFKEQYKFRLIMDESHSVGVLGSTGRGLTEHYGIDTNLVDILTGSYGNAFSSGGGFCCGSPEVVYHQRLNGVGYVFSASLPPFLACSSTKAIEMLQDSPKMLEKLHSNIGELYQGLNKSGALNGLLEITSLPISPVIHLSLVDSKSNKANRIDDEILLQKIVDKAMENGLLLTRAKYVTAEKFIPKPSIRISVSANLTTDLINQSINIIKNCTSFVLSSN</sequence>
<keyword evidence="11" id="KW-0812">Transmembrane</keyword>
<feature type="transmembrane region" description="Helical" evidence="11">
    <location>
        <begin position="17"/>
        <end position="40"/>
    </location>
</feature>
<dbReference type="Gene3D" id="3.40.640.10">
    <property type="entry name" value="Type I PLP-dependent aspartate aminotransferase-like (Major domain)"/>
    <property type="match status" value="1"/>
</dbReference>
<keyword evidence="6" id="KW-0808">Transferase</keyword>
<evidence type="ECO:0000256" key="5">
    <source>
        <dbReference type="ARBA" id="ARBA00013220"/>
    </source>
</evidence>
<evidence type="ECO:0000313" key="13">
    <source>
        <dbReference type="EMBL" id="KAK5576430.1"/>
    </source>
</evidence>
<evidence type="ECO:0000256" key="10">
    <source>
        <dbReference type="ARBA" id="ARBA00023315"/>
    </source>
</evidence>
<dbReference type="PANTHER" id="PTHR13693:SF2">
    <property type="entry name" value="SERINE PALMITOYLTRANSFERASE 1"/>
    <property type="match status" value="1"/>
</dbReference>
<keyword evidence="14" id="KW-1185">Reference proteome</keyword>
<evidence type="ECO:0000256" key="3">
    <source>
        <dbReference type="ARBA" id="ARBA00004991"/>
    </source>
</evidence>
<keyword evidence="10" id="KW-0012">Acyltransferase</keyword>
<evidence type="ECO:0000256" key="11">
    <source>
        <dbReference type="SAM" id="Phobius"/>
    </source>
</evidence>
<evidence type="ECO:0000256" key="2">
    <source>
        <dbReference type="ARBA" id="ARBA00004760"/>
    </source>
</evidence>
<evidence type="ECO:0000256" key="4">
    <source>
        <dbReference type="ARBA" id="ARBA00008392"/>
    </source>
</evidence>
<dbReference type="EMBL" id="JAVFKY010000005">
    <property type="protein sequence ID" value="KAK5576430.1"/>
    <property type="molecule type" value="Genomic_DNA"/>
</dbReference>
<dbReference type="GO" id="GO:0030170">
    <property type="term" value="F:pyridoxal phosphate binding"/>
    <property type="evidence" value="ECO:0007669"/>
    <property type="project" value="InterPro"/>
</dbReference>